<feature type="region of interest" description="Disordered" evidence="3">
    <location>
        <begin position="352"/>
        <end position="378"/>
    </location>
</feature>
<evidence type="ECO:0000313" key="5">
    <source>
        <dbReference type="EMBL" id="WEW57174.1"/>
    </source>
</evidence>
<evidence type="ECO:0000313" key="6">
    <source>
        <dbReference type="Proteomes" id="UP001219355"/>
    </source>
</evidence>
<dbReference type="AlphaFoldDB" id="A0AAF0DEP2"/>
<dbReference type="EMBL" id="CP120628">
    <property type="protein sequence ID" value="WEW57174.1"/>
    <property type="molecule type" value="Genomic_DNA"/>
</dbReference>
<protein>
    <recommendedName>
        <fullName evidence="4">Bromo domain-containing protein</fullName>
    </recommendedName>
</protein>
<feature type="region of interest" description="Disordered" evidence="3">
    <location>
        <begin position="792"/>
        <end position="812"/>
    </location>
</feature>
<feature type="region of interest" description="Disordered" evidence="3">
    <location>
        <begin position="422"/>
        <end position="455"/>
    </location>
</feature>
<feature type="compositionally biased region" description="Basic and acidic residues" evidence="3">
    <location>
        <begin position="558"/>
        <end position="571"/>
    </location>
</feature>
<reference evidence="5" key="1">
    <citation type="submission" date="2023-03" db="EMBL/GenBank/DDBJ databases">
        <title>Emydomyces testavorans Genome Sequence.</title>
        <authorList>
            <person name="Hoyer L."/>
        </authorList>
    </citation>
    <scope>NUCLEOTIDE SEQUENCE</scope>
    <source>
        <strain evidence="5">16-2883</strain>
    </source>
</reference>
<dbReference type="InterPro" id="IPR036427">
    <property type="entry name" value="Bromodomain-like_sf"/>
</dbReference>
<feature type="region of interest" description="Disordered" evidence="3">
    <location>
        <begin position="311"/>
        <end position="338"/>
    </location>
</feature>
<dbReference type="PROSITE" id="PS50014">
    <property type="entry name" value="BROMODOMAIN_2"/>
    <property type="match status" value="1"/>
</dbReference>
<feature type="domain" description="Bromo" evidence="4">
    <location>
        <begin position="626"/>
        <end position="737"/>
    </location>
</feature>
<proteinExistence type="predicted"/>
<feature type="region of interest" description="Disordered" evidence="3">
    <location>
        <begin position="69"/>
        <end position="106"/>
    </location>
</feature>
<organism evidence="5 6">
    <name type="scientific">Emydomyces testavorans</name>
    <dbReference type="NCBI Taxonomy" id="2070801"/>
    <lineage>
        <taxon>Eukaryota</taxon>
        <taxon>Fungi</taxon>
        <taxon>Dikarya</taxon>
        <taxon>Ascomycota</taxon>
        <taxon>Pezizomycotina</taxon>
        <taxon>Eurotiomycetes</taxon>
        <taxon>Eurotiomycetidae</taxon>
        <taxon>Onygenales</taxon>
        <taxon>Nannizziopsiaceae</taxon>
        <taxon>Emydomyces</taxon>
    </lineage>
</organism>
<dbReference type="PANTHER" id="PTHR15398">
    <property type="entry name" value="BROMODOMAIN-CONTAINING PROTEIN 8"/>
    <property type="match status" value="1"/>
</dbReference>
<dbReference type="PANTHER" id="PTHR15398:SF4">
    <property type="entry name" value="BROMODOMAIN-CONTAINING PROTEIN 8 ISOFORM X1"/>
    <property type="match status" value="1"/>
</dbReference>
<dbReference type="SUPFAM" id="SSF47370">
    <property type="entry name" value="Bromodomain"/>
    <property type="match status" value="1"/>
</dbReference>
<feature type="compositionally biased region" description="Polar residues" evidence="3">
    <location>
        <begin position="196"/>
        <end position="241"/>
    </location>
</feature>
<dbReference type="GO" id="GO:0006325">
    <property type="term" value="P:chromatin organization"/>
    <property type="evidence" value="ECO:0007669"/>
    <property type="project" value="UniProtKB-ARBA"/>
</dbReference>
<feature type="compositionally biased region" description="Gly residues" evidence="3">
    <location>
        <begin position="802"/>
        <end position="812"/>
    </location>
</feature>
<dbReference type="Proteomes" id="UP001219355">
    <property type="component" value="Chromosome 2"/>
</dbReference>
<evidence type="ECO:0000259" key="4">
    <source>
        <dbReference type="PROSITE" id="PS50014"/>
    </source>
</evidence>
<gene>
    <name evidence="5" type="ORF">PRK78_002636</name>
</gene>
<evidence type="ECO:0000256" key="1">
    <source>
        <dbReference type="ARBA" id="ARBA00023117"/>
    </source>
</evidence>
<dbReference type="InterPro" id="IPR001487">
    <property type="entry name" value="Bromodomain"/>
</dbReference>
<dbReference type="Pfam" id="PF00439">
    <property type="entry name" value="Bromodomain"/>
    <property type="match status" value="1"/>
</dbReference>
<feature type="compositionally biased region" description="Polar residues" evidence="3">
    <location>
        <begin position="85"/>
        <end position="97"/>
    </location>
</feature>
<dbReference type="Gene3D" id="1.20.920.10">
    <property type="entry name" value="Bromodomain-like"/>
    <property type="match status" value="1"/>
</dbReference>
<keyword evidence="1 2" id="KW-0103">Bromodomain</keyword>
<name>A0AAF0DEP2_9EURO</name>
<feature type="region of interest" description="Disordered" evidence="3">
    <location>
        <begin position="516"/>
        <end position="597"/>
    </location>
</feature>
<dbReference type="GO" id="GO:0035267">
    <property type="term" value="C:NuA4 histone acetyltransferase complex"/>
    <property type="evidence" value="ECO:0007669"/>
    <property type="project" value="TreeGrafter"/>
</dbReference>
<sequence length="812" mass="88009">MPSLSSYTPFESLLFFQSLAGLDKPPESFSPISDLLKNNPFVRQDATFDVNRLSPQALEELYTDVAEGSGGELFGRKGPEEQRLPNGQQDGLASPPNSKKRKIALPEDGSSHLTIISGLISRLYARYKELVTKEIQEEERRYRDLKDDLSRIQSEQQTEPATPSASLRQIEPQPKPTHIPGDTPKQDTSLVEMRSGNGSRTTQEIPRPLQSTPKATPSIPTTLDPSRRGIQQTAPSSVTQYRFENKTPQSMQAYHQAPQGINTTQQTPVNIQPTTSVQIQNVGTPIQPHTQTPTFPAPPSGTPIVPMLSSATSSRIQPGPPQVNSSVGARPSPAKPAMQGRMIQPWSIHSLPQPQQHVSPYANAPRSTVPPPGKPPQALQLLNHGDKLLSPIPQNAFALAAAGSNQASITTAPKPAIEIGKASQSTPCIPGSGPSEANAPALPLDRRPKIPPLHTWRSRTPWKRLNPLEIPKYPGSPVRPRAEDISPISETELSPMEGVKLPAEAAQGVETETLKKDLESPVTGSPGRRITPALRKGRSKSPLSPFTMQTRRRARSNISRDDETEGSKIKNEFPGTPIVTVDKSGSKRKRTTSEPVVMEDAQVSAQHVVCTRNFPRTCGPVMNDIAAHKHASIFAKPLTERDAPGYKDLVYRPQDIKSIKSAIHQGSKAVATASEALNVSGMENDLSGTSKGNGLVLKRTAELIPPKGIVNSSQLEKELIRMFANAVMFNPTPEDTFGPAFPMRSDFASREQTSEPEEGGILHDTLEMYEDAERAVSTWRAAERAVDDMGAKAGTSALRGQSGDGNGEGVDD</sequence>
<accession>A0AAF0DEP2</accession>
<evidence type="ECO:0000256" key="3">
    <source>
        <dbReference type="SAM" id="MobiDB-lite"/>
    </source>
</evidence>
<feature type="compositionally biased region" description="Polar residues" evidence="3">
    <location>
        <begin position="311"/>
        <end position="327"/>
    </location>
</feature>
<evidence type="ECO:0000256" key="2">
    <source>
        <dbReference type="PROSITE-ProRule" id="PRU00035"/>
    </source>
</evidence>
<feature type="compositionally biased region" description="Polar residues" evidence="3">
    <location>
        <begin position="151"/>
        <end position="167"/>
    </location>
</feature>
<keyword evidence="6" id="KW-1185">Reference proteome</keyword>
<feature type="compositionally biased region" description="Basic and acidic residues" evidence="3">
    <location>
        <begin position="74"/>
        <end position="83"/>
    </location>
</feature>
<feature type="region of interest" description="Disordered" evidence="3">
    <location>
        <begin position="151"/>
        <end position="241"/>
    </location>
</feature>